<sequence length="660" mass="70703">MLPIPNLDDKTFAQLTDEAVKTIPRLAPQWTDHNLHDPGMTMLDLFGWLTEMQQFYMDQIRPDSERNYLKLLGVRPRDARPARTEVTFGLPPGAASPVTVPKGTKLAAEDLVFEIERDLTVVPAELARIVSAHAGGVIDHTDANRRGGLHYAAFGPKAELGSRLYIGFDAPLPAGIEISLTFQLADGEGAHAAMLSDQDLADFAPSATVSWEYWSDGDEGGWMALPLVQDATAMLSRSGALRFAAPASLSRRALPGISELACYWLRAVVTVPGYEMPPRVDAIMLHTVGAVQLDTLSETLGRGSGLPWQTFRLDRLTALPDSLGLDIIETPPEGGDAQPVRWTRVDSLDGSGREDRHYTFDADAGIITFGDGITGRLPEVPLGKEENIVLSVYAVTEGDRGNVPAGSISGFVQPSSELAGLAVVNRKPAVGGAAAETLSAAKSRARSELASVQRAVTSEDYEMLALSTPGFRVARAKAVPLQGEDGRAVEGRVTVVIVPLSEYPNPLPSEGFLRTVCRHLDRHRLLGTELRVLPPNYVKVAVEAEVSVRQGYGTDTTAAKAADALNRFLHPLTGGPEGRGWPFGRTVYVSEVYEVLEGVAGVDAVANVRLLASEGTFSQAEDGSLAISPFGLVYSDRHQVTAASGDIGCATQGGYYDSVR</sequence>
<name>A0ABR8N2P4_9BACL</name>
<gene>
    <name evidence="1" type="ORF">H8B09_26985</name>
</gene>
<protein>
    <submittedName>
        <fullName evidence="1">Baseplate assembly protein</fullName>
    </submittedName>
</protein>
<dbReference type="RefSeq" id="WP_318152786.1">
    <property type="nucleotide sequence ID" value="NZ_JACXZA010000009.1"/>
</dbReference>
<dbReference type="EMBL" id="JACXZA010000009">
    <property type="protein sequence ID" value="MBD3922427.1"/>
    <property type="molecule type" value="Genomic_DNA"/>
</dbReference>
<evidence type="ECO:0000313" key="2">
    <source>
        <dbReference type="Proteomes" id="UP000609346"/>
    </source>
</evidence>
<proteinExistence type="predicted"/>
<dbReference type="NCBIfam" id="TIGR02243">
    <property type="entry name" value="putative baseplate assembly protein"/>
    <property type="match status" value="1"/>
</dbReference>
<dbReference type="InterPro" id="IPR011749">
    <property type="entry name" value="CHP02243"/>
</dbReference>
<reference evidence="1 2" key="1">
    <citation type="submission" date="2020-09" db="EMBL/GenBank/DDBJ databases">
        <title>Paenibacillus sp. strain PR3 16S rRNA gene Genome sequencing and assembly.</title>
        <authorList>
            <person name="Kim J."/>
        </authorList>
    </citation>
    <scope>NUCLEOTIDE SEQUENCE [LARGE SCALE GENOMIC DNA]</scope>
    <source>
        <strain evidence="1 2">PR3</strain>
    </source>
</reference>
<dbReference type="Proteomes" id="UP000609346">
    <property type="component" value="Unassembled WGS sequence"/>
</dbReference>
<accession>A0ABR8N2P4</accession>
<organism evidence="1 2">
    <name type="scientific">Paenibacillus terricola</name>
    <dbReference type="NCBI Taxonomy" id="2763503"/>
    <lineage>
        <taxon>Bacteria</taxon>
        <taxon>Bacillati</taxon>
        <taxon>Bacillota</taxon>
        <taxon>Bacilli</taxon>
        <taxon>Bacillales</taxon>
        <taxon>Paenibacillaceae</taxon>
        <taxon>Paenibacillus</taxon>
    </lineage>
</organism>
<comment type="caution">
    <text evidence="1">The sequence shown here is derived from an EMBL/GenBank/DDBJ whole genome shotgun (WGS) entry which is preliminary data.</text>
</comment>
<keyword evidence="2" id="KW-1185">Reference proteome</keyword>
<evidence type="ECO:0000313" key="1">
    <source>
        <dbReference type="EMBL" id="MBD3922427.1"/>
    </source>
</evidence>